<feature type="compositionally biased region" description="Low complexity" evidence="1">
    <location>
        <begin position="192"/>
        <end position="201"/>
    </location>
</feature>
<dbReference type="KEGG" id="ehx:EMIHUDRAFT_350284"/>
<dbReference type="PaxDb" id="2903-EOD14737"/>
<dbReference type="HOGENOM" id="CLU_656282_0_0_1"/>
<name>A0A0D3IU02_EMIH1</name>
<reference evidence="2" key="2">
    <citation type="submission" date="2024-10" db="UniProtKB">
        <authorList>
            <consortium name="EnsemblProtists"/>
        </authorList>
    </citation>
    <scope>IDENTIFICATION</scope>
</reference>
<keyword evidence="3" id="KW-1185">Reference proteome</keyword>
<evidence type="ECO:0000256" key="1">
    <source>
        <dbReference type="SAM" id="MobiDB-lite"/>
    </source>
</evidence>
<sequence length="419" mass="45003">MLQRHWNAVAPHLHRLLERASLLGTHADAFFEELPALLPYLGTLLDELPHLQRHIDGIAEHRATLVPAVRHLAPHLRYLRPYYGHLASRGATLAPHAAQIAPHIGELLPPPPFWGTRRPTLVHPSQLSLAAAKLNAAHASSELGPHDSLSNLSARASVIHSERGESEIGPDDSISNVGVGSRLAGGAGAGGTSRSEAAASTVGGGGDGGVDLTHFGFLLAELERGGLEETESGRDSCEEEEAPPPGAEAAEASGDLWSSLKRGWGGLFKPAAGEPVAVAPAARTSRRGGGPAQRRGRAQVLREVGEAIDEAEGRMRRLEGRFRVFKHDMHWRQQREEAAALQLCRMEGALFDAEDAAMLLETASHDLRREIERQTILIGPEAIARGRDRRIVARGSRPPGAALAEPPAQQDGFLWRLPL</sequence>
<dbReference type="EnsemblProtists" id="EOD14737">
    <property type="protein sequence ID" value="EOD14737"/>
    <property type="gene ID" value="EMIHUDRAFT_350284"/>
</dbReference>
<dbReference type="GeneID" id="17260941"/>
<dbReference type="Proteomes" id="UP000013827">
    <property type="component" value="Unassembled WGS sequence"/>
</dbReference>
<feature type="region of interest" description="Disordered" evidence="1">
    <location>
        <begin position="227"/>
        <end position="253"/>
    </location>
</feature>
<feature type="compositionally biased region" description="Basic and acidic residues" evidence="1">
    <location>
        <begin position="227"/>
        <end position="236"/>
    </location>
</feature>
<organism evidence="2 3">
    <name type="scientific">Emiliania huxleyi (strain CCMP1516)</name>
    <dbReference type="NCBI Taxonomy" id="280463"/>
    <lineage>
        <taxon>Eukaryota</taxon>
        <taxon>Haptista</taxon>
        <taxon>Haptophyta</taxon>
        <taxon>Prymnesiophyceae</taxon>
        <taxon>Isochrysidales</taxon>
        <taxon>Noelaerhabdaceae</taxon>
        <taxon>Emiliania</taxon>
    </lineage>
</organism>
<reference evidence="3" key="1">
    <citation type="journal article" date="2013" name="Nature">
        <title>Pan genome of the phytoplankton Emiliania underpins its global distribution.</title>
        <authorList>
            <person name="Read B.A."/>
            <person name="Kegel J."/>
            <person name="Klute M.J."/>
            <person name="Kuo A."/>
            <person name="Lefebvre S.C."/>
            <person name="Maumus F."/>
            <person name="Mayer C."/>
            <person name="Miller J."/>
            <person name="Monier A."/>
            <person name="Salamov A."/>
            <person name="Young J."/>
            <person name="Aguilar M."/>
            <person name="Claverie J.M."/>
            <person name="Frickenhaus S."/>
            <person name="Gonzalez K."/>
            <person name="Herman E.K."/>
            <person name="Lin Y.C."/>
            <person name="Napier J."/>
            <person name="Ogata H."/>
            <person name="Sarno A.F."/>
            <person name="Shmutz J."/>
            <person name="Schroeder D."/>
            <person name="de Vargas C."/>
            <person name="Verret F."/>
            <person name="von Dassow P."/>
            <person name="Valentin K."/>
            <person name="Van de Peer Y."/>
            <person name="Wheeler G."/>
            <person name="Dacks J.B."/>
            <person name="Delwiche C.F."/>
            <person name="Dyhrman S.T."/>
            <person name="Glockner G."/>
            <person name="John U."/>
            <person name="Richards T."/>
            <person name="Worden A.Z."/>
            <person name="Zhang X."/>
            <person name="Grigoriev I.V."/>
            <person name="Allen A.E."/>
            <person name="Bidle K."/>
            <person name="Borodovsky M."/>
            <person name="Bowler C."/>
            <person name="Brownlee C."/>
            <person name="Cock J.M."/>
            <person name="Elias M."/>
            <person name="Gladyshev V.N."/>
            <person name="Groth M."/>
            <person name="Guda C."/>
            <person name="Hadaegh A."/>
            <person name="Iglesias-Rodriguez M.D."/>
            <person name="Jenkins J."/>
            <person name="Jones B.M."/>
            <person name="Lawson T."/>
            <person name="Leese F."/>
            <person name="Lindquist E."/>
            <person name="Lobanov A."/>
            <person name="Lomsadze A."/>
            <person name="Malik S.B."/>
            <person name="Marsh M.E."/>
            <person name="Mackinder L."/>
            <person name="Mock T."/>
            <person name="Mueller-Roeber B."/>
            <person name="Pagarete A."/>
            <person name="Parker M."/>
            <person name="Probert I."/>
            <person name="Quesneville H."/>
            <person name="Raines C."/>
            <person name="Rensing S.A."/>
            <person name="Riano-Pachon D.M."/>
            <person name="Richier S."/>
            <person name="Rokitta S."/>
            <person name="Shiraiwa Y."/>
            <person name="Soanes D.M."/>
            <person name="van der Giezen M."/>
            <person name="Wahlund T.M."/>
            <person name="Williams B."/>
            <person name="Wilson W."/>
            <person name="Wolfe G."/>
            <person name="Wurch L.L."/>
        </authorList>
    </citation>
    <scope>NUCLEOTIDE SEQUENCE</scope>
</reference>
<accession>A0A0D3IU02</accession>
<proteinExistence type="predicted"/>
<feature type="region of interest" description="Disordered" evidence="1">
    <location>
        <begin position="160"/>
        <end position="203"/>
    </location>
</feature>
<dbReference type="RefSeq" id="XP_005767166.1">
    <property type="nucleotide sequence ID" value="XM_005767109.1"/>
</dbReference>
<evidence type="ECO:0000313" key="2">
    <source>
        <dbReference type="EnsemblProtists" id="EOD14737"/>
    </source>
</evidence>
<evidence type="ECO:0000313" key="3">
    <source>
        <dbReference type="Proteomes" id="UP000013827"/>
    </source>
</evidence>
<protein>
    <submittedName>
        <fullName evidence="2">Uncharacterized protein</fullName>
    </submittedName>
</protein>
<dbReference type="AlphaFoldDB" id="A0A0D3IU02"/>